<dbReference type="SUPFAM" id="SSF54427">
    <property type="entry name" value="NTF2-like"/>
    <property type="match status" value="1"/>
</dbReference>
<sequence length="130" mass="14956">MSLNEPQKELKSTVEALIDAGCNYRLDDLANLYAPELIIVMLLPDGSVLNFDYQQNMEFFRRLRDSGAPSLDKTAEFNYIDVREQSGYVMVTRQMDLGDGPKKIVFNLMLKKSNDLWQIYREQAVVINEA</sequence>
<gene>
    <name evidence="1" type="ORF">DFP79_0835</name>
</gene>
<comment type="caution">
    <text evidence="1">The sequence shown here is derived from an EMBL/GenBank/DDBJ whole genome shotgun (WGS) entry which is preliminary data.</text>
</comment>
<keyword evidence="2" id="KW-1185">Reference proteome</keyword>
<reference evidence="1 2" key="1">
    <citation type="submission" date="2019-03" db="EMBL/GenBank/DDBJ databases">
        <title>Genomic Encyclopedia of Type Strains, Phase III (KMG-III): the genomes of soil and plant-associated and newly described type strains.</title>
        <authorList>
            <person name="Whitman W."/>
        </authorList>
    </citation>
    <scope>NUCLEOTIDE SEQUENCE [LARGE SCALE GENOMIC DNA]</scope>
    <source>
        <strain evidence="1 2">CECT 7378</strain>
    </source>
</reference>
<protein>
    <recommendedName>
        <fullName evidence="3">Nuclear transport factor 2 family protein</fullName>
    </recommendedName>
</protein>
<accession>A0A4R6MEF9</accession>
<evidence type="ECO:0008006" key="3">
    <source>
        <dbReference type="Google" id="ProtNLM"/>
    </source>
</evidence>
<dbReference type="Gene3D" id="3.10.450.50">
    <property type="match status" value="1"/>
</dbReference>
<dbReference type="InterPro" id="IPR032710">
    <property type="entry name" value="NTF2-like_dom_sf"/>
</dbReference>
<proteinExistence type="predicted"/>
<organism evidence="1 2">
    <name type="scientific">Marinomonas balearica</name>
    <dbReference type="NCBI Taxonomy" id="491947"/>
    <lineage>
        <taxon>Bacteria</taxon>
        <taxon>Pseudomonadati</taxon>
        <taxon>Pseudomonadota</taxon>
        <taxon>Gammaproteobacteria</taxon>
        <taxon>Oceanospirillales</taxon>
        <taxon>Oceanospirillaceae</taxon>
        <taxon>Marinomonas</taxon>
    </lineage>
</organism>
<dbReference type="EMBL" id="SNXC01000009">
    <property type="protein sequence ID" value="TDO99826.1"/>
    <property type="molecule type" value="Genomic_DNA"/>
</dbReference>
<evidence type="ECO:0000313" key="1">
    <source>
        <dbReference type="EMBL" id="TDO99826.1"/>
    </source>
</evidence>
<dbReference type="Proteomes" id="UP000294656">
    <property type="component" value="Unassembled WGS sequence"/>
</dbReference>
<dbReference type="RefSeq" id="WP_133502653.1">
    <property type="nucleotide sequence ID" value="NZ_SNXC01000009.1"/>
</dbReference>
<dbReference type="AlphaFoldDB" id="A0A4R6MEF9"/>
<dbReference type="OrthoDB" id="8602165at2"/>
<evidence type="ECO:0000313" key="2">
    <source>
        <dbReference type="Proteomes" id="UP000294656"/>
    </source>
</evidence>
<name>A0A4R6MEF9_9GAMM</name>